<dbReference type="Gene3D" id="3.90.180.10">
    <property type="entry name" value="Medium-chain alcohol dehydrogenases, catalytic domain"/>
    <property type="match status" value="2"/>
</dbReference>
<comment type="cofactor">
    <cofactor evidence="1">
        <name>Zn(2+)</name>
        <dbReference type="ChEBI" id="CHEBI:29105"/>
    </cofactor>
</comment>
<evidence type="ECO:0008006" key="8">
    <source>
        <dbReference type="Google" id="ProtNLM"/>
    </source>
</evidence>
<evidence type="ECO:0000256" key="2">
    <source>
        <dbReference type="ARBA" id="ARBA00008072"/>
    </source>
</evidence>
<proteinExistence type="inferred from homology"/>
<organism evidence="6 7">
    <name type="scientific">Chrysophaeum taylorii</name>
    <dbReference type="NCBI Taxonomy" id="2483200"/>
    <lineage>
        <taxon>Eukaryota</taxon>
        <taxon>Sar</taxon>
        <taxon>Stramenopiles</taxon>
        <taxon>Ochrophyta</taxon>
        <taxon>Pelagophyceae</taxon>
        <taxon>Pelagomonadales</taxon>
        <taxon>Pelagomonadaceae</taxon>
        <taxon>Chrysophaeum</taxon>
    </lineage>
</organism>
<keyword evidence="5" id="KW-0560">Oxidoreductase</keyword>
<evidence type="ECO:0000256" key="5">
    <source>
        <dbReference type="ARBA" id="ARBA00023002"/>
    </source>
</evidence>
<keyword evidence="4" id="KW-0862">Zinc</keyword>
<dbReference type="InterPro" id="IPR036291">
    <property type="entry name" value="NAD(P)-bd_dom_sf"/>
</dbReference>
<name>A0AAD7UKI8_9STRA</name>
<sequence length="333" mass="35895">MAALALWTVRPLECKVRRETVKSVLEPDEVVVRAEWSGISRGTEALVVHGRVPASEHERMRGPHMAGSFTFPVKYGYSSVGVVEAAGTAASALVGQCVFCLHPHQSRFVVSASSVHVLPRSVPAHRAVLAPNLETAINIVWDAGISLGDRVCVVGAGVVGLLVAFLASRVPGTTVSVVDPQDRSPRLEALEIVNGDDGDFDVVIHASGNPAGLETCLALAGDEALVVEASWHGDAACTVHLGQAFHSRRLTIKSSQVSQLPPSRRPRWDYKRRMALALSFCADSRLDCLLEYPPLEFPQDDNSESAEVFARAYTQLLTPGPHGLCYRIRYAST</sequence>
<dbReference type="Gene3D" id="3.40.50.720">
    <property type="entry name" value="NAD(P)-binding Rossmann-like Domain"/>
    <property type="match status" value="1"/>
</dbReference>
<dbReference type="GO" id="GO:0016491">
    <property type="term" value="F:oxidoreductase activity"/>
    <property type="evidence" value="ECO:0007669"/>
    <property type="project" value="UniProtKB-KW"/>
</dbReference>
<evidence type="ECO:0000313" key="6">
    <source>
        <dbReference type="EMBL" id="KAJ8610476.1"/>
    </source>
</evidence>
<dbReference type="AlphaFoldDB" id="A0AAD7UKI8"/>
<gene>
    <name evidence="6" type="ORF">CTAYLR_007765</name>
</gene>
<evidence type="ECO:0000256" key="3">
    <source>
        <dbReference type="ARBA" id="ARBA00022723"/>
    </source>
</evidence>
<dbReference type="SUPFAM" id="SSF50129">
    <property type="entry name" value="GroES-like"/>
    <property type="match status" value="1"/>
</dbReference>
<comment type="caution">
    <text evidence="6">The sequence shown here is derived from an EMBL/GenBank/DDBJ whole genome shotgun (WGS) entry which is preliminary data.</text>
</comment>
<reference evidence="6" key="1">
    <citation type="submission" date="2023-01" db="EMBL/GenBank/DDBJ databases">
        <title>Metagenome sequencing of chrysophaentin producing Chrysophaeum taylorii.</title>
        <authorList>
            <person name="Davison J."/>
            <person name="Bewley C."/>
        </authorList>
    </citation>
    <scope>NUCLEOTIDE SEQUENCE</scope>
    <source>
        <strain evidence="6">NIES-1699</strain>
    </source>
</reference>
<dbReference type="PANTHER" id="PTHR43350:SF19">
    <property type="entry name" value="D-GULOSIDE 3-DEHYDROGENASE"/>
    <property type="match status" value="1"/>
</dbReference>
<dbReference type="GO" id="GO:0046872">
    <property type="term" value="F:metal ion binding"/>
    <property type="evidence" value="ECO:0007669"/>
    <property type="project" value="UniProtKB-KW"/>
</dbReference>
<keyword evidence="3" id="KW-0479">Metal-binding</keyword>
<protein>
    <recommendedName>
        <fullName evidence="8">Dehydrogenase</fullName>
    </recommendedName>
</protein>
<dbReference type="CDD" id="cd08255">
    <property type="entry name" value="2-desacetyl-2-hydroxyethyl_bacteriochlorophyllide_like"/>
    <property type="match status" value="1"/>
</dbReference>
<comment type="similarity">
    <text evidence="2">Belongs to the zinc-containing alcohol dehydrogenase family.</text>
</comment>
<dbReference type="PANTHER" id="PTHR43350">
    <property type="entry name" value="NAD-DEPENDENT ALCOHOL DEHYDROGENASE"/>
    <property type="match status" value="1"/>
</dbReference>
<dbReference type="SUPFAM" id="SSF51735">
    <property type="entry name" value="NAD(P)-binding Rossmann-fold domains"/>
    <property type="match status" value="1"/>
</dbReference>
<dbReference type="EMBL" id="JAQMWT010000102">
    <property type="protein sequence ID" value="KAJ8610476.1"/>
    <property type="molecule type" value="Genomic_DNA"/>
</dbReference>
<dbReference type="Proteomes" id="UP001230188">
    <property type="component" value="Unassembled WGS sequence"/>
</dbReference>
<dbReference type="InterPro" id="IPR011032">
    <property type="entry name" value="GroES-like_sf"/>
</dbReference>
<evidence type="ECO:0000313" key="7">
    <source>
        <dbReference type="Proteomes" id="UP001230188"/>
    </source>
</evidence>
<accession>A0AAD7UKI8</accession>
<evidence type="ECO:0000256" key="1">
    <source>
        <dbReference type="ARBA" id="ARBA00001947"/>
    </source>
</evidence>
<keyword evidence="7" id="KW-1185">Reference proteome</keyword>
<evidence type="ECO:0000256" key="4">
    <source>
        <dbReference type="ARBA" id="ARBA00022833"/>
    </source>
</evidence>